<dbReference type="AlphaFoldDB" id="G5JKT7"/>
<dbReference type="SMART" id="SM00794">
    <property type="entry name" value="AgrD"/>
    <property type="match status" value="1"/>
</dbReference>
<protein>
    <recommendedName>
        <fullName evidence="3">Cyclic lactone autoinducer peptide</fullName>
    </recommendedName>
</protein>
<dbReference type="Proteomes" id="UP000005413">
    <property type="component" value="Unassembled WGS sequence"/>
</dbReference>
<name>G5JKT7_9STAP</name>
<evidence type="ECO:0000313" key="1">
    <source>
        <dbReference type="EMBL" id="EHJ07216.1"/>
    </source>
</evidence>
<organism evidence="1 2">
    <name type="scientific">Staphylococcus simiae CCM 7213 = CCUG 51256</name>
    <dbReference type="NCBI Taxonomy" id="911238"/>
    <lineage>
        <taxon>Bacteria</taxon>
        <taxon>Bacillati</taxon>
        <taxon>Bacillota</taxon>
        <taxon>Bacilli</taxon>
        <taxon>Bacillales</taxon>
        <taxon>Staphylococcaceae</taxon>
        <taxon>Staphylococcus</taxon>
    </lineage>
</organism>
<evidence type="ECO:0000313" key="2">
    <source>
        <dbReference type="Proteomes" id="UP000005413"/>
    </source>
</evidence>
<dbReference type="PATRIC" id="fig|911238.3.peg.1846"/>
<gene>
    <name evidence="1" type="ORF">SS7213T_10494</name>
</gene>
<dbReference type="Pfam" id="PF05931">
    <property type="entry name" value="AgrD"/>
    <property type="match status" value="1"/>
</dbReference>
<evidence type="ECO:0008006" key="3">
    <source>
        <dbReference type="Google" id="ProtNLM"/>
    </source>
</evidence>
<sequence length="46" mass="5344">MATLINLFLNLFTFIIERVGNVAAYSLCSLWYDEPEVPEELTKLHE</sequence>
<reference evidence="1 2" key="1">
    <citation type="journal article" date="2012" name="BMC Genomics">
        <title>Comparative genomic analysis of the genus Staphylococcus including Staphylococcus aureus and its newly described sister species Staphylococcus simiae.</title>
        <authorList>
            <person name="Suzuki H."/>
            <person name="Lefebure T."/>
            <person name="Pavinski Bitar P."/>
            <person name="Stanhope M.J."/>
        </authorList>
    </citation>
    <scope>NUCLEOTIDE SEQUENCE [LARGE SCALE GENOMIC DNA]</scope>
    <source>
        <strain evidence="1 2">CCM 7213</strain>
    </source>
</reference>
<dbReference type="OrthoDB" id="2410452at2"/>
<proteinExistence type="predicted"/>
<keyword evidence="2" id="KW-1185">Reference proteome</keyword>
<dbReference type="EMBL" id="AEUN01000493">
    <property type="protein sequence ID" value="EHJ07216.1"/>
    <property type="molecule type" value="Genomic_DNA"/>
</dbReference>
<dbReference type="InterPro" id="IPR009229">
    <property type="entry name" value="AgrD"/>
</dbReference>
<dbReference type="RefSeq" id="WP_002464789.1">
    <property type="nucleotide sequence ID" value="NZ_AEUN01000493.1"/>
</dbReference>
<accession>G5JKT7</accession>
<comment type="caution">
    <text evidence="1">The sequence shown here is derived from an EMBL/GenBank/DDBJ whole genome shotgun (WGS) entry which is preliminary data.</text>
</comment>
<dbReference type="NCBIfam" id="TIGR04223">
    <property type="entry name" value="quorum_AgrD"/>
    <property type="match status" value="1"/>
</dbReference>